<accession>A0A127B7E2</accession>
<dbReference type="KEGG" id="pyc:TQ32_01515"/>
<dbReference type="RefSeq" id="WP_068320346.1">
    <property type="nucleotide sequence ID" value="NZ_CP010835.1"/>
</dbReference>
<dbReference type="GeneID" id="28490468"/>
<protein>
    <recommendedName>
        <fullName evidence="2">KaiC-like domain-containing protein</fullName>
    </recommendedName>
</protein>
<gene>
    <name evidence="1" type="ORF">TQ32_01515</name>
</gene>
<dbReference type="Proteomes" id="UP000070587">
    <property type="component" value="Chromosome"/>
</dbReference>
<dbReference type="PATRIC" id="fig|1609559.3.peg.313"/>
<dbReference type="InterPro" id="IPR005489">
    <property type="entry name" value="DUF257"/>
</dbReference>
<dbReference type="Gene3D" id="3.40.50.11570">
    <property type="entry name" value="Protein of unknown function DUF257"/>
    <property type="match status" value="1"/>
</dbReference>
<evidence type="ECO:0000313" key="1">
    <source>
        <dbReference type="EMBL" id="AMM53320.1"/>
    </source>
</evidence>
<evidence type="ECO:0008006" key="2">
    <source>
        <dbReference type="Google" id="ProtNLM"/>
    </source>
</evidence>
<dbReference type="Pfam" id="PF03192">
    <property type="entry name" value="DUF257"/>
    <property type="match status" value="1"/>
</dbReference>
<reference evidence="1" key="1">
    <citation type="journal article" date="2016" name="Int. J. Syst. Evol. Microbiol.">
        <title>Pyrococcus kukulkanii sp. nov., a hyperthermophilic, piezophilic archaeon isolated from a deep-sea hydrothermal vent.</title>
        <authorList>
            <person name="Callac N."/>
            <person name="Oger P."/>
            <person name="Lesongeur F."/>
            <person name="Rattray J.E."/>
            <person name="Vannier P."/>
            <person name="Michoud G."/>
            <person name="Beauverger M."/>
            <person name="Gayet N."/>
            <person name="Rouxel O."/>
            <person name="Jebbar M."/>
            <person name="Godfroy A."/>
        </authorList>
    </citation>
    <scope>NUCLEOTIDE SEQUENCE [LARGE SCALE GENOMIC DNA]</scope>
    <source>
        <strain evidence="1">NCB100</strain>
    </source>
</reference>
<proteinExistence type="predicted"/>
<dbReference type="OrthoDB" id="86053at2157"/>
<dbReference type="STRING" id="1609559.TQ32_01515"/>
<name>A0A127B7E2_9EURY</name>
<organism evidence="1">
    <name type="scientific">Pyrococcus kukulkanii</name>
    <dbReference type="NCBI Taxonomy" id="1609559"/>
    <lineage>
        <taxon>Archaea</taxon>
        <taxon>Methanobacteriati</taxon>
        <taxon>Methanobacteriota</taxon>
        <taxon>Thermococci</taxon>
        <taxon>Thermococcales</taxon>
        <taxon>Thermococcaceae</taxon>
        <taxon>Pyrococcus</taxon>
    </lineage>
</organism>
<sequence length="234" mass="26645">MESMNELFNLLDNLNPGEVVVMKAESSSYGPEFFAILLKKYSELRGKELVIVDMLDTLHVLSEHLRIFGFKDAFSDIPVVKVGGTINIGKVIKRVGIAGEHILYVKRYREVLEDYLREKKKEIIVLVVGCERLMALLSKYNDFYQIIVEIQKSLGHENTIVIYIMDTSVTKRLPLDPLPELERIATTVVKAEPREGAGIFRVEKMPIVGIIKRTIEITTPTIMNLLLTLKQVRT</sequence>
<dbReference type="EMBL" id="CP010835">
    <property type="protein sequence ID" value="AMM53320.1"/>
    <property type="molecule type" value="Genomic_DNA"/>
</dbReference>
<dbReference type="AlphaFoldDB" id="A0A127B7E2"/>